<protein>
    <recommendedName>
        <fullName evidence="2">HTH araC/xylS-type domain-containing protein</fullName>
    </recommendedName>
</protein>
<feature type="domain" description="HTH araC/xylS-type" evidence="2">
    <location>
        <begin position="456"/>
        <end position="564"/>
    </location>
</feature>
<dbReference type="InterPro" id="IPR011990">
    <property type="entry name" value="TPR-like_helical_dom_sf"/>
</dbReference>
<dbReference type="Proteomes" id="UP000036261">
    <property type="component" value="Unassembled WGS sequence"/>
</dbReference>
<name>A0A0J7ID50_9FLAO</name>
<dbReference type="OrthoDB" id="5295174at2"/>
<dbReference type="GO" id="GO:0043565">
    <property type="term" value="F:sequence-specific DNA binding"/>
    <property type="evidence" value="ECO:0007669"/>
    <property type="project" value="InterPro"/>
</dbReference>
<sequence length="581" mass="68865">MKAFLKLYIICFSFFFTMSLKGQNDEEFSEYYLLRKNYEGLSENDEHALQFIKQYIAKAKREKNYEQLIQGYLDGILYSSHPEQKLKFADSTIYASKLTKNNEKISAAYLEKGVVYYFQYKKYNLALDEYIKAYQYAKNSTDYFYNNRLIYLMGVVNSYMGNYNESLEQFRTTSEFFKSESKKPQHPNLIYNNLRGYFNSIHQMAVCYRNLGQFKRSDSLIAVGLLQTSTSKEYMQEYSYFLKEKGIQQFRNRKYEQAISSLNSCMKSISAVNDFAWLTVCYSYIGKSYLALGKEDQAATYFKMVDSVFQRHNFILPEVRNNYESLINYYKTKKDLHKEYFYTKQLLKADIVLNRDFRYLSSKIHKEYDTPLLRETKLSLEKEISKSKWTTLIIIILSSSVILFMIIWHQSQKDKLLKAYYLLEQKILNKVEEPKPEDSSPINNSVDPYIPQQIINEILKKLKKFEQNNGFIEKGLTSKDLAKKFDTNYKYLTSIIRESRGMNFTDYLAHLRINYITNKLYNDRKYLSYTIITLAEECGIGSRQNFNEKFLKINGIKATTFIKKRRKDLNFDDDPIVEIPL</sequence>
<reference evidence="3 4" key="1">
    <citation type="journal article" date="2013" name="Int. J. Syst. Evol. Microbiol.">
        <title>Chryseobacterium angstadtii sp. nov., isolated from a newt tank.</title>
        <authorList>
            <person name="Kirk K.E."/>
            <person name="Hoffman J.A."/>
            <person name="Smith K.A."/>
            <person name="Strahan B.L."/>
            <person name="Failor K.C."/>
            <person name="Krebs J.E."/>
            <person name="Gale A.N."/>
            <person name="Do T.D."/>
            <person name="Sontag T.C."/>
            <person name="Batties A.M."/>
            <person name="Mistiszyn K."/>
            <person name="Newman J.D."/>
        </authorList>
    </citation>
    <scope>NUCLEOTIDE SEQUENCE [LARGE SCALE GENOMIC DNA]</scope>
    <source>
        <strain evidence="3 4">KM</strain>
    </source>
</reference>
<keyword evidence="1" id="KW-1133">Transmembrane helix</keyword>
<dbReference type="Gene3D" id="1.10.10.60">
    <property type="entry name" value="Homeodomain-like"/>
    <property type="match status" value="2"/>
</dbReference>
<dbReference type="InterPro" id="IPR018060">
    <property type="entry name" value="HTH_AraC"/>
</dbReference>
<dbReference type="STRING" id="558151.ACM46_08880"/>
<organism evidence="3 4">
    <name type="scientific">Chryseobacterium angstadtii</name>
    <dbReference type="NCBI Taxonomy" id="558151"/>
    <lineage>
        <taxon>Bacteria</taxon>
        <taxon>Pseudomonadati</taxon>
        <taxon>Bacteroidota</taxon>
        <taxon>Flavobacteriia</taxon>
        <taxon>Flavobacteriales</taxon>
        <taxon>Weeksellaceae</taxon>
        <taxon>Chryseobacterium group</taxon>
        <taxon>Chryseobacterium</taxon>
    </lineage>
</organism>
<dbReference type="GeneID" id="56898564"/>
<evidence type="ECO:0000313" key="4">
    <source>
        <dbReference type="Proteomes" id="UP000036261"/>
    </source>
</evidence>
<dbReference type="EMBL" id="LFND01000003">
    <property type="protein sequence ID" value="KMQ64388.1"/>
    <property type="molecule type" value="Genomic_DNA"/>
</dbReference>
<feature type="transmembrane region" description="Helical" evidence="1">
    <location>
        <begin position="389"/>
        <end position="408"/>
    </location>
</feature>
<dbReference type="AlphaFoldDB" id="A0A0J7ID50"/>
<keyword evidence="1" id="KW-0472">Membrane</keyword>
<evidence type="ECO:0000259" key="2">
    <source>
        <dbReference type="PROSITE" id="PS01124"/>
    </source>
</evidence>
<evidence type="ECO:0000313" key="3">
    <source>
        <dbReference type="EMBL" id="KMQ64388.1"/>
    </source>
</evidence>
<comment type="caution">
    <text evidence="3">The sequence shown here is derived from an EMBL/GenBank/DDBJ whole genome shotgun (WGS) entry which is preliminary data.</text>
</comment>
<gene>
    <name evidence="3" type="ORF">ACM46_08880</name>
</gene>
<dbReference type="SMART" id="SM00342">
    <property type="entry name" value="HTH_ARAC"/>
    <property type="match status" value="1"/>
</dbReference>
<proteinExistence type="predicted"/>
<dbReference type="RefSeq" id="WP_048506298.1">
    <property type="nucleotide sequence ID" value="NZ_LFND01000003.1"/>
</dbReference>
<dbReference type="GO" id="GO:0003700">
    <property type="term" value="F:DNA-binding transcription factor activity"/>
    <property type="evidence" value="ECO:0007669"/>
    <property type="project" value="InterPro"/>
</dbReference>
<dbReference type="PROSITE" id="PS01124">
    <property type="entry name" value="HTH_ARAC_FAMILY_2"/>
    <property type="match status" value="1"/>
</dbReference>
<dbReference type="Gene3D" id="1.25.40.10">
    <property type="entry name" value="Tetratricopeptide repeat domain"/>
    <property type="match status" value="2"/>
</dbReference>
<evidence type="ECO:0000256" key="1">
    <source>
        <dbReference type="SAM" id="Phobius"/>
    </source>
</evidence>
<dbReference type="PATRIC" id="fig|558151.6.peg.1863"/>
<keyword evidence="1" id="KW-0812">Transmembrane</keyword>
<dbReference type="SUPFAM" id="SSF48452">
    <property type="entry name" value="TPR-like"/>
    <property type="match status" value="1"/>
</dbReference>
<keyword evidence="4" id="KW-1185">Reference proteome</keyword>
<accession>A0A0J7ID50</accession>